<feature type="transmembrane region" description="Helical" evidence="9">
    <location>
        <begin position="560"/>
        <end position="581"/>
    </location>
</feature>
<evidence type="ECO:0000256" key="6">
    <source>
        <dbReference type="ARBA" id="ARBA00022989"/>
    </source>
</evidence>
<dbReference type="EMBL" id="BQFW01000012">
    <property type="protein sequence ID" value="GJJ76701.1"/>
    <property type="molecule type" value="Genomic_DNA"/>
</dbReference>
<dbReference type="SUPFAM" id="SSF52540">
    <property type="entry name" value="P-loop containing nucleoside triphosphate hydrolases"/>
    <property type="match status" value="2"/>
</dbReference>
<dbReference type="CDD" id="cd18596">
    <property type="entry name" value="ABC_6TM_VMR1_D1_like"/>
    <property type="match status" value="1"/>
</dbReference>
<feature type="compositionally biased region" description="Basic and acidic residues" evidence="8">
    <location>
        <begin position="653"/>
        <end position="671"/>
    </location>
</feature>
<feature type="region of interest" description="Disordered" evidence="8">
    <location>
        <begin position="377"/>
        <end position="396"/>
    </location>
</feature>
<dbReference type="InterPro" id="IPR027417">
    <property type="entry name" value="P-loop_NTPase"/>
</dbReference>
<keyword evidence="6 9" id="KW-1133">Transmembrane helix</keyword>
<feature type="transmembrane region" description="Helical" evidence="9">
    <location>
        <begin position="1140"/>
        <end position="1156"/>
    </location>
</feature>
<proteinExistence type="predicted"/>
<dbReference type="PANTHER" id="PTHR24223">
    <property type="entry name" value="ATP-BINDING CASSETTE SUB-FAMILY C"/>
    <property type="match status" value="1"/>
</dbReference>
<evidence type="ECO:0000313" key="13">
    <source>
        <dbReference type="Proteomes" id="UP000827284"/>
    </source>
</evidence>
<feature type="region of interest" description="Disordered" evidence="8">
    <location>
        <begin position="1461"/>
        <end position="1506"/>
    </location>
</feature>
<dbReference type="CDD" id="cd03244">
    <property type="entry name" value="ABCC_MRP_domain2"/>
    <property type="match status" value="1"/>
</dbReference>
<keyword evidence="3 9" id="KW-0812">Transmembrane</keyword>
<dbReference type="Gene3D" id="3.40.50.300">
    <property type="entry name" value="P-loop containing nucleotide triphosphate hydrolases"/>
    <property type="match status" value="2"/>
</dbReference>
<feature type="transmembrane region" description="Helical" evidence="9">
    <location>
        <begin position="521"/>
        <end position="548"/>
    </location>
</feature>
<protein>
    <submittedName>
        <fullName evidence="12">Uncharacterized protein</fullName>
    </submittedName>
</protein>
<dbReference type="FunFam" id="3.40.50.300:FF:000997">
    <property type="entry name" value="Multidrug resistance-associated protein 1"/>
    <property type="match status" value="1"/>
</dbReference>
<sequence>MQHPTVETVERALPLAYTLASALVLFALSRKRIRLTDKSLPSEINDEDLPEESDPQSNIGDATHHDRFGHQSLSSVGIDLARLGLTSLELGLSLLLVVLPSHSGPDEWATAWEAARVISWSYFLILSFVRLVRPAVAFQFWVRPQMDLFYVLQWVLSSIRLHKVRDTVLDEPRSKWSLDLKLELANWFVLSLLLWVTLVTRPYQKPLTRAERDAVRTPSKEYASSLYSQLVFAWVNPLVYFGYHQPVNDIDLPELEEDDQAAVTAREFSTIKCKTFTRSLFWALKGEFFIQFLWAIPWCILVNASPYCMNKILEYMQCRECGPPTMDNYKWVFGLLFASFFQSICFQASLHRGRRIYVHLVSIVSTQVYQKALTRKDLSGPTDKDKSEEKPDDDDEKKKLNIANLIAVDLNQMVHTFSYLHTFYGFPVQFIFAGIQLYWLLGKAALVGIAFMMISFIFPIILFLALMRLIKDIMSTKDERIHQLNEMLSAIRIVKFFGWEAKFVEKIQKTRTKELDKVRQTFIQGAIATSIWMSVPLLNILVIFLAYVKLYGNELSASTMFTTIALFSIMMNTLGSVPLSIQASMHTAVSLGRISNFMVEEDIVRDTVITKVDSKASRRRQDHTDGHGASSTLASELPIVGFANATFNWPNKDEVDATKGTDTKKAAKKDGSASTEAASSSTAEPVVQERFQLKNITLDFPVEKLSVIVGPTGSGKSALLLALLGELERVKGAVYLPRLDNQPRTEGKGSGIAYAAQTAWLQNVTIRNNILFGKEYEEERYEAVMEGCALRPDMDILEFGDATEIGEQGITLSGGQKQRIALARAIYSDAKVLLLDDCLSAVDTHTGKKLFETLTGPLLAGRTLILVTHQVQLTMNAASLVVVLNNGEVLGHGTPDEVIEHGWVDQVSLPGSSDQDSEVSTLDGEAGVKKAKKASAGDAAKVAPKLVEDEKKVVGSVSWSVYQVYIKASGGTAFWLGMILVALLLHTIEIGKDAWLAVWANKLAESTGELTMAAFTKVTPDFLAQSIHTAFEPIKEHAQYNFGVNTFISSSAAEPVSFAKYLGIFVLINIVTMIAMVIFEFYALRGTIRAGQELHDRLLHKISRAKLRFFDKTPIGRVVNRFSADLEEVDEQVMQGLRQFINGIIKLVGIIFVISVNSPAFLIAAVFIVGIYGLIGALYVPISRDLKRLNSNSRSPILNHFNETLTGLTTIRAYGFERRFKTKNIKNLDDNNRTFFLLWSANRWLTWRVDFVGALVAFITGILVLGSWGLLAPGWAALSLMYSLSFTQTIVWLIRTHAENEMAMNSVERVSEYMDLEEEPEAIIHGSRPPPSWPHSGDIQIKNLSMRYSADTPEVLKNVSLHIQAGEKVGVVGRTGSGKSTLAISLFRFMEPTQGSITIDGIDISTIGLLDLRSNLTIIPQDAVLFKGTLRFNLDPFGERKDEDLWQALRQSHLIPESAHLENASSADSTPAVVPVEQESPSADATTKDKKDSDAASENEIVDPTKITLDTPVKENGANFSQGQRQLIALARALVRRSRIIIMDEATASVDFETDLKIQKTIREEMADATIVTIAHRIRTIADFDRVVVMHQGEIVEYDRPWVLMNQENSQFRQLCEQSTELDALMAIAEAKEQTRRR</sequence>
<name>A0A9P3HHG5_9FUNG</name>
<keyword evidence="2" id="KW-0813">Transport</keyword>
<dbReference type="InterPro" id="IPR017871">
    <property type="entry name" value="ABC_transporter-like_CS"/>
</dbReference>
<dbReference type="InterPro" id="IPR003439">
    <property type="entry name" value="ABC_transporter-like_ATP-bd"/>
</dbReference>
<evidence type="ECO:0000256" key="2">
    <source>
        <dbReference type="ARBA" id="ARBA00022448"/>
    </source>
</evidence>
<feature type="domain" description="ABC transporter" evidence="10">
    <location>
        <begin position="1339"/>
        <end position="1617"/>
    </location>
</feature>
<dbReference type="Proteomes" id="UP000827284">
    <property type="component" value="Unassembled WGS sequence"/>
</dbReference>
<gene>
    <name evidence="12" type="ORF">EMPS_09060</name>
</gene>
<dbReference type="InterPro" id="IPR003593">
    <property type="entry name" value="AAA+_ATPase"/>
</dbReference>
<organism evidence="12 13">
    <name type="scientific">Entomortierella parvispora</name>
    <dbReference type="NCBI Taxonomy" id="205924"/>
    <lineage>
        <taxon>Eukaryota</taxon>
        <taxon>Fungi</taxon>
        <taxon>Fungi incertae sedis</taxon>
        <taxon>Mucoromycota</taxon>
        <taxon>Mortierellomycotina</taxon>
        <taxon>Mortierellomycetes</taxon>
        <taxon>Mortierellales</taxon>
        <taxon>Mortierellaceae</taxon>
        <taxon>Entomortierella</taxon>
    </lineage>
</organism>
<dbReference type="SUPFAM" id="SSF90123">
    <property type="entry name" value="ABC transporter transmembrane region"/>
    <property type="match status" value="2"/>
</dbReference>
<dbReference type="Gene3D" id="1.20.1560.10">
    <property type="entry name" value="ABC transporter type 1, transmembrane domain"/>
    <property type="match status" value="2"/>
</dbReference>
<comment type="caution">
    <text evidence="12">The sequence shown here is derived from an EMBL/GenBank/DDBJ whole genome shotgun (WGS) entry which is preliminary data.</text>
</comment>
<evidence type="ECO:0000259" key="10">
    <source>
        <dbReference type="PROSITE" id="PS50893"/>
    </source>
</evidence>
<evidence type="ECO:0000256" key="9">
    <source>
        <dbReference type="SAM" id="Phobius"/>
    </source>
</evidence>
<dbReference type="GO" id="GO:0005524">
    <property type="term" value="F:ATP binding"/>
    <property type="evidence" value="ECO:0007669"/>
    <property type="project" value="UniProtKB-KW"/>
</dbReference>
<feature type="transmembrane region" description="Helical" evidence="9">
    <location>
        <begin position="1249"/>
        <end position="1269"/>
    </location>
</feature>
<feature type="transmembrane region" description="Helical" evidence="9">
    <location>
        <begin position="445"/>
        <end position="470"/>
    </location>
</feature>
<feature type="transmembrane region" description="Helical" evidence="9">
    <location>
        <begin position="288"/>
        <end position="308"/>
    </location>
</feature>
<evidence type="ECO:0000256" key="7">
    <source>
        <dbReference type="ARBA" id="ARBA00023136"/>
    </source>
</evidence>
<evidence type="ECO:0000256" key="4">
    <source>
        <dbReference type="ARBA" id="ARBA00022741"/>
    </source>
</evidence>
<dbReference type="GO" id="GO:0016020">
    <property type="term" value="C:membrane"/>
    <property type="evidence" value="ECO:0007669"/>
    <property type="project" value="UniProtKB-SubCell"/>
</dbReference>
<accession>A0A9P3HHG5</accession>
<feature type="transmembrane region" description="Helical" evidence="9">
    <location>
        <begin position="1061"/>
        <end position="1084"/>
    </location>
</feature>
<evidence type="ECO:0000256" key="1">
    <source>
        <dbReference type="ARBA" id="ARBA00004141"/>
    </source>
</evidence>
<feature type="transmembrane region" description="Helical" evidence="9">
    <location>
        <begin position="1162"/>
        <end position="1182"/>
    </location>
</feature>
<keyword evidence="5" id="KW-0067">ATP-binding</keyword>
<feature type="region of interest" description="Disordered" evidence="8">
    <location>
        <begin position="653"/>
        <end position="684"/>
    </location>
</feature>
<dbReference type="Pfam" id="PF00005">
    <property type="entry name" value="ABC_tran"/>
    <property type="match status" value="2"/>
</dbReference>
<evidence type="ECO:0000259" key="11">
    <source>
        <dbReference type="PROSITE" id="PS50929"/>
    </source>
</evidence>
<feature type="compositionally biased region" description="Basic and acidic residues" evidence="8">
    <location>
        <begin position="377"/>
        <end position="389"/>
    </location>
</feature>
<evidence type="ECO:0000256" key="8">
    <source>
        <dbReference type="SAM" id="MobiDB-lite"/>
    </source>
</evidence>
<comment type="subcellular location">
    <subcellularLocation>
        <location evidence="1">Membrane</location>
        <topology evidence="1">Multi-pass membrane protein</topology>
    </subcellularLocation>
</comment>
<feature type="transmembrane region" description="Helical" evidence="9">
    <location>
        <begin position="964"/>
        <end position="985"/>
    </location>
</feature>
<evidence type="ECO:0000256" key="5">
    <source>
        <dbReference type="ARBA" id="ARBA00022840"/>
    </source>
</evidence>
<dbReference type="CDD" id="cd03250">
    <property type="entry name" value="ABCC_MRP_domain1"/>
    <property type="match status" value="1"/>
</dbReference>
<dbReference type="PROSITE" id="PS00211">
    <property type="entry name" value="ABC_TRANSPORTER_1"/>
    <property type="match status" value="2"/>
</dbReference>
<dbReference type="PANTHER" id="PTHR24223:SF356">
    <property type="entry name" value="ATP-BINDING CASSETTE TRANSPORTER ABC4"/>
    <property type="match status" value="1"/>
</dbReference>
<feature type="domain" description="ABC transporter" evidence="10">
    <location>
        <begin position="673"/>
        <end position="911"/>
    </location>
</feature>
<evidence type="ECO:0000313" key="12">
    <source>
        <dbReference type="EMBL" id="GJJ76701.1"/>
    </source>
</evidence>
<dbReference type="Pfam" id="PF00664">
    <property type="entry name" value="ABC_membrane"/>
    <property type="match status" value="2"/>
</dbReference>
<feature type="domain" description="ABC transmembrane type-1" evidence="11">
    <location>
        <begin position="304"/>
        <end position="586"/>
    </location>
</feature>
<keyword evidence="13" id="KW-1185">Reference proteome</keyword>
<feature type="transmembrane region" description="Helical" evidence="9">
    <location>
        <begin position="12"/>
        <end position="29"/>
    </location>
</feature>
<feature type="transmembrane region" description="Helical" evidence="9">
    <location>
        <begin position="419"/>
        <end position="439"/>
    </location>
</feature>
<dbReference type="InterPro" id="IPR050173">
    <property type="entry name" value="ABC_transporter_C-like"/>
</dbReference>
<keyword evidence="7 9" id="KW-0472">Membrane</keyword>
<dbReference type="InterPro" id="IPR011527">
    <property type="entry name" value="ABC1_TM_dom"/>
</dbReference>
<feature type="transmembrane region" description="Helical" evidence="9">
    <location>
        <begin position="184"/>
        <end position="203"/>
    </location>
</feature>
<dbReference type="PROSITE" id="PS50893">
    <property type="entry name" value="ABC_TRANSPORTER_2"/>
    <property type="match status" value="2"/>
</dbReference>
<dbReference type="CDD" id="cd18604">
    <property type="entry name" value="ABC_6TM_VMR1_D2_like"/>
    <property type="match status" value="1"/>
</dbReference>
<dbReference type="SMART" id="SM00382">
    <property type="entry name" value="AAA"/>
    <property type="match status" value="2"/>
</dbReference>
<keyword evidence="4" id="KW-0547">Nucleotide-binding</keyword>
<dbReference type="GO" id="GO:0140359">
    <property type="term" value="F:ABC-type transporter activity"/>
    <property type="evidence" value="ECO:0007669"/>
    <property type="project" value="InterPro"/>
</dbReference>
<dbReference type="OrthoDB" id="6500128at2759"/>
<feature type="compositionally biased region" description="Low complexity" evidence="8">
    <location>
        <begin position="672"/>
        <end position="684"/>
    </location>
</feature>
<evidence type="ECO:0000256" key="3">
    <source>
        <dbReference type="ARBA" id="ARBA00022692"/>
    </source>
</evidence>
<dbReference type="InterPro" id="IPR036640">
    <property type="entry name" value="ABC1_TM_sf"/>
</dbReference>
<dbReference type="GO" id="GO:0016887">
    <property type="term" value="F:ATP hydrolysis activity"/>
    <property type="evidence" value="ECO:0007669"/>
    <property type="project" value="InterPro"/>
</dbReference>
<feature type="transmembrane region" description="Helical" evidence="9">
    <location>
        <begin position="120"/>
        <end position="141"/>
    </location>
</feature>
<reference evidence="12" key="2">
    <citation type="journal article" date="2022" name="Microbiol. Resour. Announc.">
        <title>Whole-Genome Sequence of Entomortierella parvispora E1425, a Mucoromycotan Fungus Associated with Burkholderiaceae-Related Endosymbiotic Bacteria.</title>
        <authorList>
            <person name="Herlambang A."/>
            <person name="Guo Y."/>
            <person name="Takashima Y."/>
            <person name="Narisawa K."/>
            <person name="Ohta H."/>
            <person name="Nishizawa T."/>
        </authorList>
    </citation>
    <scope>NUCLEOTIDE SEQUENCE</scope>
    <source>
        <strain evidence="12">E1425</strain>
    </source>
</reference>
<dbReference type="PROSITE" id="PS50929">
    <property type="entry name" value="ABC_TM1F"/>
    <property type="match status" value="2"/>
</dbReference>
<feature type="transmembrane region" description="Helical" evidence="9">
    <location>
        <begin position="329"/>
        <end position="350"/>
    </location>
</feature>
<reference evidence="12" key="1">
    <citation type="submission" date="2021-11" db="EMBL/GenBank/DDBJ databases">
        <authorList>
            <person name="Herlambang A."/>
            <person name="Guo Y."/>
            <person name="Takashima Y."/>
            <person name="Nishizawa T."/>
        </authorList>
    </citation>
    <scope>NUCLEOTIDE SEQUENCE</scope>
    <source>
        <strain evidence="12">E1425</strain>
    </source>
</reference>
<feature type="domain" description="ABC transmembrane type-1" evidence="11">
    <location>
        <begin position="1044"/>
        <end position="1295"/>
    </location>
</feature>